<name>A0AAE0KDQ5_9PEZI</name>
<organism evidence="3 4">
    <name type="scientific">Podospora didyma</name>
    <dbReference type="NCBI Taxonomy" id="330526"/>
    <lineage>
        <taxon>Eukaryota</taxon>
        <taxon>Fungi</taxon>
        <taxon>Dikarya</taxon>
        <taxon>Ascomycota</taxon>
        <taxon>Pezizomycotina</taxon>
        <taxon>Sordariomycetes</taxon>
        <taxon>Sordariomycetidae</taxon>
        <taxon>Sordariales</taxon>
        <taxon>Podosporaceae</taxon>
        <taxon>Podospora</taxon>
    </lineage>
</organism>
<evidence type="ECO:0000256" key="1">
    <source>
        <dbReference type="SAM" id="MobiDB-lite"/>
    </source>
</evidence>
<evidence type="ECO:0000313" key="4">
    <source>
        <dbReference type="Proteomes" id="UP001285441"/>
    </source>
</evidence>
<keyword evidence="4" id="KW-1185">Reference proteome</keyword>
<dbReference type="PROSITE" id="PS50172">
    <property type="entry name" value="BRCT"/>
    <property type="match status" value="1"/>
</dbReference>
<evidence type="ECO:0000313" key="3">
    <source>
        <dbReference type="EMBL" id="KAK3374963.1"/>
    </source>
</evidence>
<dbReference type="Proteomes" id="UP001285441">
    <property type="component" value="Unassembled WGS sequence"/>
</dbReference>
<dbReference type="Pfam" id="PF12738">
    <property type="entry name" value="PTCB-BRCT"/>
    <property type="match status" value="1"/>
</dbReference>
<gene>
    <name evidence="3" type="ORF">B0H63DRAFT_526253</name>
</gene>
<dbReference type="SUPFAM" id="SSF52113">
    <property type="entry name" value="BRCT domain"/>
    <property type="match status" value="1"/>
</dbReference>
<accession>A0AAE0KDQ5</accession>
<sequence>MRTIKPKINLTKKEKSMFDRITVAVVGEFSGQWLVDNIARWVGLRGGKFIQQMDESVTHLVCSKVEFKKKGAKVKAALGRGKTCYIVTVDWLEDSMHAKRKLSEENYSLAKWHREKRAKKKQEERIARGLELAEKAVNPNLFNVFSDSESFKYEKIALTRDNGKGGVERYELAFYQSKAQPYLYWFVAKYYKKKGDNQPKFHRPSETSGTFRREFKLFKDFFHKKTGISWEQRLVRCGGEANNKKLFQYLPPTRGKPIGCVPRRFLPPDDPMYRPPTTPTANAATTTSSMNTSEDPAPTTLADSTVISLPNTSEDQPMQVIATPWQASSTIPVVPPTPVQVASPTSLLPKAIIPTAIQTLPPPPASHPPPSTLSITTTTETNNIYTSLQVSRSAPIDETNEAFWGPVQSAKAADREPDDEDEDEDREPDEDGNDDDDDSESDREMDLDGPPLQGEEAGGNNPKPKPQPQQSQQTNYSSRSFDDVEDIIIID</sequence>
<reference evidence="3" key="2">
    <citation type="submission" date="2023-06" db="EMBL/GenBank/DDBJ databases">
        <authorList>
            <consortium name="Lawrence Berkeley National Laboratory"/>
            <person name="Haridas S."/>
            <person name="Hensen N."/>
            <person name="Bonometti L."/>
            <person name="Westerberg I."/>
            <person name="Brannstrom I.O."/>
            <person name="Guillou S."/>
            <person name="Cros-Aarteil S."/>
            <person name="Calhoun S."/>
            <person name="Kuo A."/>
            <person name="Mondo S."/>
            <person name="Pangilinan J."/>
            <person name="Riley R."/>
            <person name="LaButti K."/>
            <person name="Andreopoulos B."/>
            <person name="Lipzen A."/>
            <person name="Chen C."/>
            <person name="Yanf M."/>
            <person name="Daum C."/>
            <person name="Ng V."/>
            <person name="Clum A."/>
            <person name="Steindorff A."/>
            <person name="Ohm R."/>
            <person name="Martin F."/>
            <person name="Silar P."/>
            <person name="Natvig D."/>
            <person name="Lalanne C."/>
            <person name="Gautier V."/>
            <person name="Ament-velasquez S.L."/>
            <person name="Kruys A."/>
            <person name="Hutchinson M.I."/>
            <person name="Powell A.J."/>
            <person name="Barry K."/>
            <person name="Miller A.N."/>
            <person name="Grigoriev I.V."/>
            <person name="Debuchy R."/>
            <person name="Gladieux P."/>
            <person name="Thoren M.H."/>
            <person name="Johannesson H."/>
        </authorList>
    </citation>
    <scope>NUCLEOTIDE SEQUENCE</scope>
    <source>
        <strain evidence="3">CBS 232.78</strain>
    </source>
</reference>
<proteinExistence type="predicted"/>
<evidence type="ECO:0000259" key="2">
    <source>
        <dbReference type="PROSITE" id="PS50172"/>
    </source>
</evidence>
<dbReference type="InterPro" id="IPR001357">
    <property type="entry name" value="BRCT_dom"/>
</dbReference>
<feature type="domain" description="BRCT" evidence="2">
    <location>
        <begin position="13"/>
        <end position="109"/>
    </location>
</feature>
<feature type="compositionally biased region" description="Acidic residues" evidence="1">
    <location>
        <begin position="416"/>
        <end position="447"/>
    </location>
</feature>
<dbReference type="AlphaFoldDB" id="A0AAE0KDQ5"/>
<dbReference type="Gene3D" id="3.40.50.10190">
    <property type="entry name" value="BRCT domain"/>
    <property type="match status" value="1"/>
</dbReference>
<comment type="caution">
    <text evidence="3">The sequence shown here is derived from an EMBL/GenBank/DDBJ whole genome shotgun (WGS) entry which is preliminary data.</text>
</comment>
<feature type="region of interest" description="Disordered" evidence="1">
    <location>
        <begin position="399"/>
        <end position="491"/>
    </location>
</feature>
<feature type="compositionally biased region" description="Low complexity" evidence="1">
    <location>
        <begin position="279"/>
        <end position="293"/>
    </location>
</feature>
<dbReference type="InterPro" id="IPR036420">
    <property type="entry name" value="BRCT_dom_sf"/>
</dbReference>
<feature type="compositionally biased region" description="Pro residues" evidence="1">
    <location>
        <begin position="268"/>
        <end position="278"/>
    </location>
</feature>
<feature type="region of interest" description="Disordered" evidence="1">
    <location>
        <begin position="265"/>
        <end position="298"/>
    </location>
</feature>
<protein>
    <recommendedName>
        <fullName evidence="2">BRCT domain-containing protein</fullName>
    </recommendedName>
</protein>
<dbReference type="CDD" id="cd00027">
    <property type="entry name" value="BRCT"/>
    <property type="match status" value="1"/>
</dbReference>
<reference evidence="3" key="1">
    <citation type="journal article" date="2023" name="Mol. Phylogenet. Evol.">
        <title>Genome-scale phylogeny and comparative genomics of the fungal order Sordariales.</title>
        <authorList>
            <person name="Hensen N."/>
            <person name="Bonometti L."/>
            <person name="Westerberg I."/>
            <person name="Brannstrom I.O."/>
            <person name="Guillou S."/>
            <person name="Cros-Aarteil S."/>
            <person name="Calhoun S."/>
            <person name="Haridas S."/>
            <person name="Kuo A."/>
            <person name="Mondo S."/>
            <person name="Pangilinan J."/>
            <person name="Riley R."/>
            <person name="LaButti K."/>
            <person name="Andreopoulos B."/>
            <person name="Lipzen A."/>
            <person name="Chen C."/>
            <person name="Yan M."/>
            <person name="Daum C."/>
            <person name="Ng V."/>
            <person name="Clum A."/>
            <person name="Steindorff A."/>
            <person name="Ohm R.A."/>
            <person name="Martin F."/>
            <person name="Silar P."/>
            <person name="Natvig D.O."/>
            <person name="Lalanne C."/>
            <person name="Gautier V."/>
            <person name="Ament-Velasquez S.L."/>
            <person name="Kruys A."/>
            <person name="Hutchinson M.I."/>
            <person name="Powell A.J."/>
            <person name="Barry K."/>
            <person name="Miller A.N."/>
            <person name="Grigoriev I.V."/>
            <person name="Debuchy R."/>
            <person name="Gladieux P."/>
            <person name="Hiltunen Thoren M."/>
            <person name="Johannesson H."/>
        </authorList>
    </citation>
    <scope>NUCLEOTIDE SEQUENCE</scope>
    <source>
        <strain evidence="3">CBS 232.78</strain>
    </source>
</reference>
<dbReference type="EMBL" id="JAULSW010000007">
    <property type="protein sequence ID" value="KAK3374963.1"/>
    <property type="molecule type" value="Genomic_DNA"/>
</dbReference>